<feature type="signal peptide" evidence="1">
    <location>
        <begin position="1"/>
        <end position="18"/>
    </location>
</feature>
<dbReference type="GO" id="GO:0005829">
    <property type="term" value="C:cytosol"/>
    <property type="evidence" value="ECO:0007669"/>
    <property type="project" value="TreeGrafter"/>
</dbReference>
<comment type="caution">
    <text evidence="3">The sequence shown here is derived from an EMBL/GenBank/DDBJ whole genome shotgun (WGS) entry which is preliminary data.</text>
</comment>
<evidence type="ECO:0000313" key="3">
    <source>
        <dbReference type="EMBL" id="PUU81180.1"/>
    </source>
</evidence>
<dbReference type="GO" id="GO:0004806">
    <property type="term" value="F:triacylglycerol lipase activity"/>
    <property type="evidence" value="ECO:0007669"/>
    <property type="project" value="TreeGrafter"/>
</dbReference>
<evidence type="ECO:0000313" key="4">
    <source>
        <dbReference type="Proteomes" id="UP000244722"/>
    </source>
</evidence>
<keyword evidence="3" id="KW-0378">Hydrolase</keyword>
<evidence type="ECO:0000256" key="1">
    <source>
        <dbReference type="SAM" id="SignalP"/>
    </source>
</evidence>
<dbReference type="STRING" id="42251.A0A2T7A0E8"/>
<evidence type="ECO:0000259" key="2">
    <source>
        <dbReference type="Pfam" id="PF07859"/>
    </source>
</evidence>
<dbReference type="GO" id="GO:0004771">
    <property type="term" value="F:sterol ester esterase activity"/>
    <property type="evidence" value="ECO:0007669"/>
    <property type="project" value="TreeGrafter"/>
</dbReference>
<dbReference type="InterPro" id="IPR013094">
    <property type="entry name" value="AB_hydrolase_3"/>
</dbReference>
<dbReference type="Gene3D" id="3.40.50.1820">
    <property type="entry name" value="alpha/beta hydrolase"/>
    <property type="match status" value="1"/>
</dbReference>
<accession>A0A2T7A0E8</accession>
<dbReference type="GO" id="GO:0019433">
    <property type="term" value="P:triglyceride catabolic process"/>
    <property type="evidence" value="ECO:0007669"/>
    <property type="project" value="TreeGrafter"/>
</dbReference>
<reference evidence="3 4" key="1">
    <citation type="submission" date="2017-04" db="EMBL/GenBank/DDBJ databases">
        <title>Draft genome sequence of Tuber borchii Vittad., a whitish edible truffle.</title>
        <authorList>
            <consortium name="DOE Joint Genome Institute"/>
            <person name="Murat C."/>
            <person name="Kuo A."/>
            <person name="Barry K.W."/>
            <person name="Clum A."/>
            <person name="Dockter R.B."/>
            <person name="Fauchery L."/>
            <person name="Iotti M."/>
            <person name="Kohler A."/>
            <person name="Labutti K."/>
            <person name="Lindquist E.A."/>
            <person name="Lipzen A."/>
            <person name="Ohm R.A."/>
            <person name="Wang M."/>
            <person name="Grigoriev I.V."/>
            <person name="Zambonelli A."/>
            <person name="Martin F.M."/>
        </authorList>
    </citation>
    <scope>NUCLEOTIDE SEQUENCE [LARGE SCALE GENOMIC DNA]</scope>
    <source>
        <strain evidence="3 4">Tbo3840</strain>
    </source>
</reference>
<dbReference type="PANTHER" id="PTHR23025">
    <property type="entry name" value="TRIACYLGLYCEROL LIPASE"/>
    <property type="match status" value="1"/>
</dbReference>
<dbReference type="OrthoDB" id="433474at2759"/>
<protein>
    <submittedName>
        <fullName evidence="3">Alpha/Beta hydrolase protein</fullName>
    </submittedName>
</protein>
<dbReference type="SUPFAM" id="SSF53474">
    <property type="entry name" value="alpha/beta-Hydrolases"/>
    <property type="match status" value="1"/>
</dbReference>
<sequence>MKLTISPLLLLSLPLAIAAISPAPSCPAKNVTIPALDPITQAWVDAGSGNIPISQMTISEARIAYDVMAGNVSNPPSADEITTKILYLPVGPTGNVTVYLYKPGSGYREEEDKGLLPVVVYFHGGGWITGGPKSYEGLAYDLVRETGAAVFFVDYARSPEVVYPVPTEQCYSAVQWLLEHGEELGVDSTKMGFAGDSAGQTSAAVTLLSIKRRTPLPKYQVLFYPITDLSCESPTYKEYAQGPGLTVDAIRYSISLFAPDVKSRFEDIASPARASDEDLAKFPETLIIVAEVDPLVHDGEEFGRRLQKLGVRAATIRVLGIIHGFANINPLNETPEGKAAIELMGLKLKKALW</sequence>
<dbReference type="EMBL" id="NESQ01000049">
    <property type="protein sequence ID" value="PUU81180.1"/>
    <property type="molecule type" value="Genomic_DNA"/>
</dbReference>
<dbReference type="InterPro" id="IPR029058">
    <property type="entry name" value="AB_hydrolase_fold"/>
</dbReference>
<proteinExistence type="predicted"/>
<keyword evidence="4" id="KW-1185">Reference proteome</keyword>
<feature type="chain" id="PRO_5015501670" evidence="1">
    <location>
        <begin position="19"/>
        <end position="353"/>
    </location>
</feature>
<gene>
    <name evidence="3" type="ORF">B9Z19DRAFT_972495</name>
</gene>
<dbReference type="AlphaFoldDB" id="A0A2T7A0E8"/>
<keyword evidence="1" id="KW-0732">Signal</keyword>
<organism evidence="3 4">
    <name type="scientific">Tuber borchii</name>
    <name type="common">White truffle</name>
    <dbReference type="NCBI Taxonomy" id="42251"/>
    <lineage>
        <taxon>Eukaryota</taxon>
        <taxon>Fungi</taxon>
        <taxon>Dikarya</taxon>
        <taxon>Ascomycota</taxon>
        <taxon>Pezizomycotina</taxon>
        <taxon>Pezizomycetes</taxon>
        <taxon>Pezizales</taxon>
        <taxon>Tuberaceae</taxon>
        <taxon>Tuber</taxon>
    </lineage>
</organism>
<name>A0A2T7A0E8_TUBBO</name>
<dbReference type="Pfam" id="PF07859">
    <property type="entry name" value="Abhydrolase_3"/>
    <property type="match status" value="1"/>
</dbReference>
<dbReference type="PANTHER" id="PTHR23025:SF3">
    <property type="entry name" value="HORMONE-SENSITIVE LIPASE"/>
    <property type="match status" value="1"/>
</dbReference>
<feature type="domain" description="Alpha/beta hydrolase fold-3" evidence="2">
    <location>
        <begin position="119"/>
        <end position="326"/>
    </location>
</feature>
<dbReference type="Proteomes" id="UP000244722">
    <property type="component" value="Unassembled WGS sequence"/>
</dbReference>